<keyword evidence="7" id="KW-0547">Nucleotide-binding</keyword>
<keyword evidence="8" id="KW-0067">ATP-binding</keyword>
<evidence type="ECO:0000256" key="1">
    <source>
        <dbReference type="ARBA" id="ARBA00001915"/>
    </source>
</evidence>
<dbReference type="EC" id="1.18.6.1" evidence="4"/>
<name>Q9S0V2_UNCXX</name>
<evidence type="ECO:0000256" key="12">
    <source>
        <dbReference type="ARBA" id="ARBA00023231"/>
    </source>
</evidence>
<comment type="cofactor">
    <cofactor evidence="1">
        <name>iron-sulfur cluster</name>
        <dbReference type="ChEBI" id="CHEBI:30408"/>
    </cofactor>
</comment>
<dbReference type="GO" id="GO:0005506">
    <property type="term" value="F:iron ion binding"/>
    <property type="evidence" value="ECO:0007669"/>
    <property type="project" value="InterPro"/>
</dbReference>
<evidence type="ECO:0000256" key="5">
    <source>
        <dbReference type="ARBA" id="ARBA00015525"/>
    </source>
</evidence>
<proteinExistence type="predicted"/>
<accession>Q9S0V2</accession>
<dbReference type="EMBL" id="AB027751">
    <property type="protein sequence ID" value="BAA86282.1"/>
    <property type="molecule type" value="Genomic_DNA"/>
</dbReference>
<dbReference type="GO" id="GO:0016163">
    <property type="term" value="F:nitrogenase activity"/>
    <property type="evidence" value="ECO:0007669"/>
    <property type="project" value="UniProtKB-EC"/>
</dbReference>
<comment type="catalytic activity">
    <reaction evidence="14">
        <text>N2 + 8 reduced [2Fe-2S]-[ferredoxin] + 16 ATP + 16 H2O = H2 + 8 oxidized [2Fe-2S]-[ferredoxin] + 2 NH4(+) + 16 ADP + 16 phosphate + 6 H(+)</text>
        <dbReference type="Rhea" id="RHEA:21448"/>
        <dbReference type="Rhea" id="RHEA-COMP:10000"/>
        <dbReference type="Rhea" id="RHEA-COMP:10001"/>
        <dbReference type="ChEBI" id="CHEBI:15377"/>
        <dbReference type="ChEBI" id="CHEBI:15378"/>
        <dbReference type="ChEBI" id="CHEBI:17997"/>
        <dbReference type="ChEBI" id="CHEBI:18276"/>
        <dbReference type="ChEBI" id="CHEBI:28938"/>
        <dbReference type="ChEBI" id="CHEBI:30616"/>
        <dbReference type="ChEBI" id="CHEBI:33737"/>
        <dbReference type="ChEBI" id="CHEBI:33738"/>
        <dbReference type="ChEBI" id="CHEBI:43474"/>
        <dbReference type="ChEBI" id="CHEBI:456216"/>
        <dbReference type="EC" id="1.18.6.1"/>
    </reaction>
</comment>
<evidence type="ECO:0000256" key="7">
    <source>
        <dbReference type="ARBA" id="ARBA00022741"/>
    </source>
</evidence>
<dbReference type="Pfam" id="PF03139">
    <property type="entry name" value="AnfG_VnfG"/>
    <property type="match status" value="1"/>
</dbReference>
<dbReference type="InterPro" id="IPR004349">
    <property type="entry name" value="V/Nase_d_su"/>
</dbReference>
<evidence type="ECO:0000256" key="10">
    <source>
        <dbReference type="ARBA" id="ARBA00023004"/>
    </source>
</evidence>
<sequence length="125" mass="15258">MNKKKKNMDENTAQEKMKQLEWYITKHCLWQYNSRGWDREIQNERILMKTRQILCGENAREDNSYADRYYWSEAITLAGAFKRYFPWLEDMTKDEIATVMQMLKEKMDYTMIKGSLNLELTKEKY</sequence>
<evidence type="ECO:0000256" key="13">
    <source>
        <dbReference type="ARBA" id="ARBA00030899"/>
    </source>
</evidence>
<evidence type="ECO:0000256" key="8">
    <source>
        <dbReference type="ARBA" id="ARBA00022840"/>
    </source>
</evidence>
<evidence type="ECO:0000256" key="11">
    <source>
        <dbReference type="ARBA" id="ARBA00023014"/>
    </source>
</evidence>
<comment type="function">
    <text evidence="2">The key enzymatic reactions in nitrogen fixation are catalyzed by the nitrogenase complex, which has 2 components: the iron protein (component 2) and a component 1 which is either a molybdenum-iron protein, a vanadium-iron, or an iron-iron protein.</text>
</comment>
<keyword evidence="11" id="KW-0411">Iron-sulfur</keyword>
<reference evidence="15" key="1">
    <citation type="journal article" date="1999" name="Appl. Environ. Microbiol.">
        <title>Culture-independent characterization of a gene responsible for nitrogen fixation in the symbiotic microbial community in the gut of the termite Neotermes koshunensis.</title>
        <authorList>
            <person name="Noda S."/>
            <person name="Ohkuma M."/>
            <person name="Usami R."/>
            <person name="Horikoshi K."/>
            <person name="Kudo T."/>
        </authorList>
    </citation>
    <scope>NUCLEOTIDE SEQUENCE</scope>
</reference>
<evidence type="ECO:0000256" key="2">
    <source>
        <dbReference type="ARBA" id="ARBA00004064"/>
    </source>
</evidence>
<dbReference type="NCBIfam" id="TIGR02929">
    <property type="entry name" value="anfG_nitrog"/>
    <property type="match status" value="1"/>
</dbReference>
<protein>
    <recommendedName>
        <fullName evidence="5">Nitrogenase iron-iron protein delta chain</fullName>
        <ecNumber evidence="4">1.18.6.1</ecNumber>
    </recommendedName>
    <alternativeName>
        <fullName evidence="13">Nitrogenase component I</fullName>
    </alternativeName>
</protein>
<dbReference type="InterPro" id="IPR014278">
    <property type="entry name" value="Nase_Fe-Fe_dsu"/>
</dbReference>
<keyword evidence="10" id="KW-0408">Iron</keyword>
<dbReference type="GO" id="GO:0051536">
    <property type="term" value="F:iron-sulfur cluster binding"/>
    <property type="evidence" value="ECO:0007669"/>
    <property type="project" value="UniProtKB-KW"/>
</dbReference>
<organism evidence="15">
    <name type="scientific">nitrogen fixing bacterium ANFK33</name>
    <dbReference type="NCBI Taxonomy" id="96027"/>
    <lineage>
        <taxon>Bacteria</taxon>
    </lineage>
</organism>
<evidence type="ECO:0000256" key="14">
    <source>
        <dbReference type="ARBA" id="ARBA00047967"/>
    </source>
</evidence>
<evidence type="ECO:0000256" key="9">
    <source>
        <dbReference type="ARBA" id="ARBA00023002"/>
    </source>
</evidence>
<keyword evidence="6" id="KW-0479">Metal-binding</keyword>
<evidence type="ECO:0000313" key="15">
    <source>
        <dbReference type="EMBL" id="BAA86282.1"/>
    </source>
</evidence>
<comment type="subunit">
    <text evidence="3">Hexamer of two alpha, two beta, and two delta chains.</text>
</comment>
<dbReference type="GO" id="GO:0005524">
    <property type="term" value="F:ATP binding"/>
    <property type="evidence" value="ECO:0007669"/>
    <property type="project" value="UniProtKB-KW"/>
</dbReference>
<evidence type="ECO:0000256" key="3">
    <source>
        <dbReference type="ARBA" id="ARBA00011515"/>
    </source>
</evidence>
<keyword evidence="12" id="KW-0535">Nitrogen fixation</keyword>
<dbReference type="AlphaFoldDB" id="Q9S0V2"/>
<gene>
    <name evidence="15" type="primary">anfG</name>
</gene>
<keyword evidence="9" id="KW-0560">Oxidoreductase</keyword>
<evidence type="ECO:0000256" key="4">
    <source>
        <dbReference type="ARBA" id="ARBA00012773"/>
    </source>
</evidence>
<evidence type="ECO:0000256" key="6">
    <source>
        <dbReference type="ARBA" id="ARBA00022723"/>
    </source>
</evidence>